<evidence type="ECO:0000256" key="9">
    <source>
        <dbReference type="ARBA" id="ARBA00022968"/>
    </source>
</evidence>
<keyword evidence="14" id="KW-0325">Glycoprotein</keyword>
<dbReference type="GO" id="GO:0005509">
    <property type="term" value="F:calcium ion binding"/>
    <property type="evidence" value="ECO:0007669"/>
    <property type="project" value="InterPro"/>
</dbReference>
<keyword evidence="5" id="KW-0812">Transmembrane</keyword>
<dbReference type="InParanoid" id="D8M825"/>
<keyword evidence="10" id="KW-1133">Transmembrane helix</keyword>
<dbReference type="GO" id="GO:0005975">
    <property type="term" value="P:carbohydrate metabolic process"/>
    <property type="evidence" value="ECO:0007669"/>
    <property type="project" value="InterPro"/>
</dbReference>
<evidence type="ECO:0000256" key="22">
    <source>
        <dbReference type="SAM" id="MobiDB-lite"/>
    </source>
</evidence>
<keyword evidence="6 19" id="KW-0479">Metal-binding</keyword>
<protein>
    <recommendedName>
        <fullName evidence="21">alpha-1,2-Mannosidase</fullName>
        <ecNumber evidence="21">3.2.1.-</ecNumber>
    </recommendedName>
</protein>
<dbReference type="AlphaFoldDB" id="D8M825"/>
<feature type="region of interest" description="Disordered" evidence="22">
    <location>
        <begin position="1"/>
        <end position="77"/>
    </location>
</feature>
<evidence type="ECO:0000256" key="15">
    <source>
        <dbReference type="ARBA" id="ARBA00023295"/>
    </source>
</evidence>
<evidence type="ECO:0000256" key="18">
    <source>
        <dbReference type="PIRSR" id="PIRSR601382-1"/>
    </source>
</evidence>
<evidence type="ECO:0000256" key="11">
    <source>
        <dbReference type="ARBA" id="ARBA00023034"/>
    </source>
</evidence>
<evidence type="ECO:0000256" key="8">
    <source>
        <dbReference type="ARBA" id="ARBA00022837"/>
    </source>
</evidence>
<dbReference type="InterPro" id="IPR050749">
    <property type="entry name" value="Glycosyl_Hydrolase_47"/>
</dbReference>
<comment type="pathway">
    <text evidence="3">Protein modification; protein glycosylation.</text>
</comment>
<evidence type="ECO:0000256" key="2">
    <source>
        <dbReference type="ARBA" id="ARBA00004323"/>
    </source>
</evidence>
<evidence type="ECO:0000256" key="13">
    <source>
        <dbReference type="ARBA" id="ARBA00023157"/>
    </source>
</evidence>
<evidence type="ECO:0000256" key="21">
    <source>
        <dbReference type="RuleBase" id="RU361193"/>
    </source>
</evidence>
<evidence type="ECO:0000256" key="3">
    <source>
        <dbReference type="ARBA" id="ARBA00004922"/>
    </source>
</evidence>
<dbReference type="GeneID" id="24921029"/>
<feature type="active site" evidence="18">
    <location>
        <position position="525"/>
    </location>
</feature>
<dbReference type="OMA" id="AAFKHSW"/>
<keyword evidence="7 21" id="KW-0378">Hydrolase</keyword>
<gene>
    <name evidence="23" type="ORF">GSBLH_T00003980001</name>
</gene>
<evidence type="ECO:0000256" key="1">
    <source>
        <dbReference type="ARBA" id="ARBA00001913"/>
    </source>
</evidence>
<keyword evidence="13 20" id="KW-1015">Disulfide bond</keyword>
<evidence type="ECO:0000256" key="5">
    <source>
        <dbReference type="ARBA" id="ARBA00022692"/>
    </source>
</evidence>
<reference evidence="23" key="1">
    <citation type="submission" date="2010-02" db="EMBL/GenBank/DDBJ databases">
        <title>Sequencing and annotation of the Blastocystis hominis genome.</title>
        <authorList>
            <person name="Wincker P."/>
        </authorList>
    </citation>
    <scope>NUCLEOTIDE SEQUENCE</scope>
    <source>
        <strain evidence="23">Singapore isolate B</strain>
    </source>
</reference>
<dbReference type="Pfam" id="PF01532">
    <property type="entry name" value="Glyco_hydro_47"/>
    <property type="match status" value="1"/>
</dbReference>
<sequence length="619" mass="69688">MEATGLEKEQRAEASAERAGQQGPKAMDAAPSEEALRSHAAPTESPAQAQDTVAEADLHDSEEREAQAQLEEVAQCPITPPSELLQRYLDREPFRPKKKVPGLLRGGDDVLLRPPPAEKDEYCALSPPTPLPVLSGDLERFVSLLLEKDGAEIKNGKFQFAVPDALHDEYHYLSEYRAKYVRDAFCFAWAGYRKFAWGADEVHPRSGGRGNNWGGFGMTILDALDTLKLLGLEKELSDATEWVEKNVEFDRYVSVSVFETNIRVVGGLLAAYDLTENKMFLKKARDIADRLLPAFNTPSGYPKSSINLKTGEAQVPSWTRGKVILAELGSMSLEYLYLARASKEKKYKKVIDKMYETLKNTPTADGMLSLFLNPNTGKHDGQTFSMGASSDSYYEYLLKMWIQSGKKDKTLQKMYNEAVDGFTKRLLRRSPSGLLYCGEQSASGSFKAEMGHLTCFVGGMLALGVLHNVSPATSERDLENAKALAYSCYLMYRSTQTGISAEGMFFNGDKPTVNSRATYYILRPEALETMYYLNQITGDPIYREWGWEMWKGIDTYCRTNYGYTHLRNVNDKASQEDRAESFFFAETLKYVYLLFKDEKIVDLTKQVFNTEAHPLRVFK</sequence>
<evidence type="ECO:0000256" key="14">
    <source>
        <dbReference type="ARBA" id="ARBA00023180"/>
    </source>
</evidence>
<feature type="disulfide bond" evidence="20">
    <location>
        <begin position="455"/>
        <end position="488"/>
    </location>
</feature>
<dbReference type="GO" id="GO:0005783">
    <property type="term" value="C:endoplasmic reticulum"/>
    <property type="evidence" value="ECO:0007669"/>
    <property type="project" value="TreeGrafter"/>
</dbReference>
<dbReference type="EC" id="3.2.1.-" evidence="21"/>
<dbReference type="InterPro" id="IPR036026">
    <property type="entry name" value="Seven-hairpin_glycosidases"/>
</dbReference>
<comment type="catalytic activity">
    <reaction evidence="16">
        <text>N(4)-(alpha-D-Man-(1-&gt;2)-alpha-D-Man-(1-&gt;2)-alpha-D-Man-(1-&gt;3)-[alpha-D-Man-(1-&gt;3)-[alpha-D-Man-(1-&gt;2)-alpha-D-Man-(1-&gt;6)]-alpha-D-Man-(1-&gt;6)]-beta-D-Man-(1-&gt;4)-beta-D-GlcNAc-(1-&gt;4)-beta-D-GlcNAc)-L-asparaginyl-[protein] (N-glucan mannose isomer 8A1,2,3B1,3) + 3 H2O = N(4)-(alpha-D-Man-(1-&gt;3)-[alpha-D-Man-(1-&gt;3)-[alpha-D-Man-(1-&gt;6)]-alpha-D-Man-(1-&gt;6)]-beta-D-Man-(1-&gt;4)-beta-D-GlcNAc-(1-&gt;4)-beta-D-GlcNAc)-L-asparaginyl-[protein] (N-glucan mannose isomer 5A1,2) + 3 beta-D-mannose</text>
        <dbReference type="Rhea" id="RHEA:56028"/>
        <dbReference type="Rhea" id="RHEA-COMP:14358"/>
        <dbReference type="Rhea" id="RHEA-COMP:14367"/>
        <dbReference type="ChEBI" id="CHEBI:15377"/>
        <dbReference type="ChEBI" id="CHEBI:28563"/>
        <dbReference type="ChEBI" id="CHEBI:59087"/>
        <dbReference type="ChEBI" id="CHEBI:60628"/>
        <dbReference type="EC" id="3.2.1.113"/>
    </reaction>
</comment>
<evidence type="ECO:0000256" key="10">
    <source>
        <dbReference type="ARBA" id="ARBA00022989"/>
    </source>
</evidence>
<feature type="binding site" evidence="19">
    <location>
        <position position="610"/>
    </location>
    <ligand>
        <name>Ca(2+)</name>
        <dbReference type="ChEBI" id="CHEBI:29108"/>
    </ligand>
</feature>
<feature type="active site" description="Proton donor" evidence="18">
    <location>
        <position position="502"/>
    </location>
</feature>
<keyword evidence="15 21" id="KW-0326">Glycosidase</keyword>
<dbReference type="GO" id="GO:0004571">
    <property type="term" value="F:mannosyl-oligosaccharide 1,2-alpha-mannosidase activity"/>
    <property type="evidence" value="ECO:0007669"/>
    <property type="project" value="UniProtKB-EC"/>
</dbReference>
<dbReference type="Gene3D" id="1.50.10.10">
    <property type="match status" value="1"/>
</dbReference>
<dbReference type="PRINTS" id="PR00747">
    <property type="entry name" value="GLYHDRLASE47"/>
</dbReference>
<keyword evidence="8 19" id="KW-0106">Calcium</keyword>
<evidence type="ECO:0000256" key="17">
    <source>
        <dbReference type="ARBA" id="ARBA00048605"/>
    </source>
</evidence>
<evidence type="ECO:0000256" key="7">
    <source>
        <dbReference type="ARBA" id="ARBA00022801"/>
    </source>
</evidence>
<comment type="cofactor">
    <cofactor evidence="1 19">
        <name>Ca(2+)</name>
        <dbReference type="ChEBI" id="CHEBI:29108"/>
    </cofactor>
</comment>
<keyword evidence="11" id="KW-0333">Golgi apparatus</keyword>
<feature type="compositionally biased region" description="Basic and acidic residues" evidence="22">
    <location>
        <begin position="56"/>
        <end position="66"/>
    </location>
</feature>
<dbReference type="FunFam" id="1.50.10.10:FF:000017">
    <property type="entry name" value="alpha-1,2-Mannosidase"/>
    <property type="match status" value="1"/>
</dbReference>
<dbReference type="GO" id="GO:0009100">
    <property type="term" value="P:glycoprotein metabolic process"/>
    <property type="evidence" value="ECO:0007669"/>
    <property type="project" value="UniProtKB-ARBA"/>
</dbReference>
<dbReference type="SUPFAM" id="SSF48225">
    <property type="entry name" value="Seven-hairpin glycosidases"/>
    <property type="match status" value="1"/>
</dbReference>
<evidence type="ECO:0000256" key="6">
    <source>
        <dbReference type="ARBA" id="ARBA00022723"/>
    </source>
</evidence>
<dbReference type="EMBL" id="FN668683">
    <property type="protein sequence ID" value="CBK24214.2"/>
    <property type="molecule type" value="Genomic_DNA"/>
</dbReference>
<dbReference type="PANTHER" id="PTHR11742">
    <property type="entry name" value="MANNOSYL-OLIGOSACCHARIDE ALPHA-1,2-MANNOSIDASE-RELATED"/>
    <property type="match status" value="1"/>
</dbReference>
<accession>D8M825</accession>
<evidence type="ECO:0000313" key="23">
    <source>
        <dbReference type="EMBL" id="CBK24214.2"/>
    </source>
</evidence>
<comment type="catalytic activity">
    <reaction evidence="17">
        <text>N(4)-(alpha-D-Man-(1-&gt;2)-alpha-D-Man-(1-&gt;2)-alpha-D-Man-(1-&gt;3)-[alpha-D-Man-(1-&gt;2)-alpha-D-Man-(1-&gt;3)-[alpha-D-Man-(1-&gt;2)-alpha-D-Man-(1-&gt;6)]-alpha-D-Man-(1-&gt;6)]-beta-D-Man-(1-&gt;4)-beta-D-GlcNAc-(1-&gt;4)-beta-D-GlcNAc)-L-asparaginyl-[protein] (N-glucan mannose isomer 9A1,2,3B1,2,3) + 4 H2O = N(4)-(alpha-D-Man-(1-&gt;3)-[alpha-D-Man-(1-&gt;3)-[alpha-D-Man-(1-&gt;6)]-alpha-D-Man-(1-&gt;6)]-beta-D-Man-(1-&gt;4)-beta-D-GlcNAc-(1-&gt;4)-beta-D-GlcNAc)-L-asparaginyl-[protein] (N-glucan mannose isomer 5A1,2) + 4 beta-D-mannose</text>
        <dbReference type="Rhea" id="RHEA:56008"/>
        <dbReference type="Rhea" id="RHEA-COMP:14356"/>
        <dbReference type="Rhea" id="RHEA-COMP:14367"/>
        <dbReference type="ChEBI" id="CHEBI:15377"/>
        <dbReference type="ChEBI" id="CHEBI:28563"/>
        <dbReference type="ChEBI" id="CHEBI:59087"/>
        <dbReference type="ChEBI" id="CHEBI:139493"/>
        <dbReference type="EC" id="3.2.1.113"/>
    </reaction>
</comment>
<evidence type="ECO:0000256" key="20">
    <source>
        <dbReference type="PIRSR" id="PIRSR601382-3"/>
    </source>
</evidence>
<keyword evidence="12" id="KW-0472">Membrane</keyword>
<keyword evidence="24" id="KW-1185">Reference proteome</keyword>
<comment type="similarity">
    <text evidence="4 21">Belongs to the glycosyl hydrolase 47 family.</text>
</comment>
<evidence type="ECO:0000313" key="24">
    <source>
        <dbReference type="Proteomes" id="UP000008312"/>
    </source>
</evidence>
<feature type="active site" description="Proton donor" evidence="18">
    <location>
        <position position="259"/>
    </location>
</feature>
<dbReference type="RefSeq" id="XP_012898262.1">
    <property type="nucleotide sequence ID" value="XM_013042808.1"/>
</dbReference>
<comment type="subcellular location">
    <subcellularLocation>
        <location evidence="2">Golgi apparatus membrane</location>
        <topology evidence="2">Single-pass type II membrane protein</topology>
    </subcellularLocation>
</comment>
<dbReference type="PANTHER" id="PTHR11742:SF6">
    <property type="entry name" value="MANNOSYL-OLIGOSACCHARIDE ALPHA-1,2-MANNOSIDASE IA-RELATED"/>
    <property type="match status" value="1"/>
</dbReference>
<feature type="active site" evidence="18">
    <location>
        <position position="391"/>
    </location>
</feature>
<name>D8M825_BLAHO</name>
<dbReference type="InterPro" id="IPR012341">
    <property type="entry name" value="6hp_glycosidase-like_sf"/>
</dbReference>
<evidence type="ECO:0000256" key="12">
    <source>
        <dbReference type="ARBA" id="ARBA00023136"/>
    </source>
</evidence>
<dbReference type="InterPro" id="IPR001382">
    <property type="entry name" value="Glyco_hydro_47"/>
</dbReference>
<proteinExistence type="inferred from homology"/>
<dbReference type="Proteomes" id="UP000008312">
    <property type="component" value="Unassembled WGS sequence"/>
</dbReference>
<organism evidence="23">
    <name type="scientific">Blastocystis hominis</name>
    <dbReference type="NCBI Taxonomy" id="12968"/>
    <lineage>
        <taxon>Eukaryota</taxon>
        <taxon>Sar</taxon>
        <taxon>Stramenopiles</taxon>
        <taxon>Bigyra</taxon>
        <taxon>Opalozoa</taxon>
        <taxon>Opalinata</taxon>
        <taxon>Blastocystidae</taxon>
        <taxon>Blastocystis</taxon>
    </lineage>
</organism>
<evidence type="ECO:0000256" key="19">
    <source>
        <dbReference type="PIRSR" id="PIRSR601382-2"/>
    </source>
</evidence>
<evidence type="ECO:0000256" key="4">
    <source>
        <dbReference type="ARBA" id="ARBA00007658"/>
    </source>
</evidence>
<dbReference type="OrthoDB" id="8118055at2759"/>
<dbReference type="GO" id="GO:0000139">
    <property type="term" value="C:Golgi membrane"/>
    <property type="evidence" value="ECO:0007669"/>
    <property type="project" value="UniProtKB-SubCell"/>
</dbReference>
<feature type="compositionally biased region" description="Basic and acidic residues" evidence="22">
    <location>
        <begin position="1"/>
        <end position="16"/>
    </location>
</feature>
<keyword evidence="9" id="KW-0735">Signal-anchor</keyword>
<evidence type="ECO:0000256" key="16">
    <source>
        <dbReference type="ARBA" id="ARBA00047669"/>
    </source>
</evidence>